<keyword evidence="3" id="KW-1185">Reference proteome</keyword>
<organism evidence="2 3">
    <name type="scientific">Corynespora cassiicola Philippines</name>
    <dbReference type="NCBI Taxonomy" id="1448308"/>
    <lineage>
        <taxon>Eukaryota</taxon>
        <taxon>Fungi</taxon>
        <taxon>Dikarya</taxon>
        <taxon>Ascomycota</taxon>
        <taxon>Pezizomycotina</taxon>
        <taxon>Dothideomycetes</taxon>
        <taxon>Pleosporomycetidae</taxon>
        <taxon>Pleosporales</taxon>
        <taxon>Corynesporascaceae</taxon>
        <taxon>Corynespora</taxon>
    </lineage>
</organism>
<sequence>MDGAASARWMCAVDVCAGVWCGGDEGELSTPAMLSRCASLRGQTGKQVARAPELAKLAKLDTWLRRGPLMRDGTKAPGSRPLELHPVQSSPVHPPVPLSCCTDAPTPLRRRPRTTPPGPQDALPAPTTHSPIAEPSHPRTPRAQCHPPTLHLRNPSRRIPAMLPHLISALSPPPTRHAFKPLYLSLRLPPSPSPTNTPPIANPKGPNPPGPINPPFRQILPRRGYVWTDVLRQPSTLVAIRGAAPSQRSSERGGAWARGEKRAKVQSRAKMLCLDRAAARASERPGAVGRVCRRPPGPPEPPEPPGPRGWGWMGT</sequence>
<name>A0A2T2NIB9_CORCC</name>
<feature type="region of interest" description="Disordered" evidence="1">
    <location>
        <begin position="68"/>
        <end position="155"/>
    </location>
</feature>
<accession>A0A2T2NIB9</accession>
<evidence type="ECO:0000313" key="2">
    <source>
        <dbReference type="EMBL" id="PSN65173.1"/>
    </source>
</evidence>
<dbReference type="AlphaFoldDB" id="A0A2T2NIB9"/>
<feature type="compositionally biased region" description="Pro residues" evidence="1">
    <location>
        <begin position="295"/>
        <end position="307"/>
    </location>
</feature>
<feature type="region of interest" description="Disordered" evidence="1">
    <location>
        <begin position="241"/>
        <end position="262"/>
    </location>
</feature>
<dbReference type="EMBL" id="KZ678137">
    <property type="protein sequence ID" value="PSN65173.1"/>
    <property type="molecule type" value="Genomic_DNA"/>
</dbReference>
<feature type="region of interest" description="Disordered" evidence="1">
    <location>
        <begin position="278"/>
        <end position="315"/>
    </location>
</feature>
<evidence type="ECO:0000256" key="1">
    <source>
        <dbReference type="SAM" id="MobiDB-lite"/>
    </source>
</evidence>
<dbReference type="Proteomes" id="UP000240883">
    <property type="component" value="Unassembled WGS sequence"/>
</dbReference>
<gene>
    <name evidence="2" type="ORF">BS50DRAFT_622456</name>
</gene>
<evidence type="ECO:0000313" key="3">
    <source>
        <dbReference type="Proteomes" id="UP000240883"/>
    </source>
</evidence>
<feature type="region of interest" description="Disordered" evidence="1">
    <location>
        <begin position="189"/>
        <end position="213"/>
    </location>
</feature>
<reference evidence="2 3" key="1">
    <citation type="journal article" date="2018" name="Front. Microbiol.">
        <title>Genome-Wide Analysis of Corynespora cassiicola Leaf Fall Disease Putative Effectors.</title>
        <authorList>
            <person name="Lopez D."/>
            <person name="Ribeiro S."/>
            <person name="Label P."/>
            <person name="Fumanal B."/>
            <person name="Venisse J.S."/>
            <person name="Kohler A."/>
            <person name="de Oliveira R.R."/>
            <person name="Labutti K."/>
            <person name="Lipzen A."/>
            <person name="Lail K."/>
            <person name="Bauer D."/>
            <person name="Ohm R.A."/>
            <person name="Barry K.W."/>
            <person name="Spatafora J."/>
            <person name="Grigoriev I.V."/>
            <person name="Martin F.M."/>
            <person name="Pujade-Renaud V."/>
        </authorList>
    </citation>
    <scope>NUCLEOTIDE SEQUENCE [LARGE SCALE GENOMIC DNA]</scope>
    <source>
        <strain evidence="2 3">Philippines</strain>
    </source>
</reference>
<protein>
    <submittedName>
        <fullName evidence="2">Uncharacterized protein</fullName>
    </submittedName>
</protein>
<proteinExistence type="predicted"/>